<reference evidence="2" key="1">
    <citation type="journal article" date="2023" name="Mol. Phylogenet. Evol.">
        <title>Genome-scale phylogeny and comparative genomics of the fungal order Sordariales.</title>
        <authorList>
            <person name="Hensen N."/>
            <person name="Bonometti L."/>
            <person name="Westerberg I."/>
            <person name="Brannstrom I.O."/>
            <person name="Guillou S."/>
            <person name="Cros-Aarteil S."/>
            <person name="Calhoun S."/>
            <person name="Haridas S."/>
            <person name="Kuo A."/>
            <person name="Mondo S."/>
            <person name="Pangilinan J."/>
            <person name="Riley R."/>
            <person name="LaButti K."/>
            <person name="Andreopoulos B."/>
            <person name="Lipzen A."/>
            <person name="Chen C."/>
            <person name="Yan M."/>
            <person name="Daum C."/>
            <person name="Ng V."/>
            <person name="Clum A."/>
            <person name="Steindorff A."/>
            <person name="Ohm R.A."/>
            <person name="Martin F."/>
            <person name="Silar P."/>
            <person name="Natvig D.O."/>
            <person name="Lalanne C."/>
            <person name="Gautier V."/>
            <person name="Ament-Velasquez S.L."/>
            <person name="Kruys A."/>
            <person name="Hutchinson M.I."/>
            <person name="Powell A.J."/>
            <person name="Barry K."/>
            <person name="Miller A.N."/>
            <person name="Grigoriev I.V."/>
            <person name="Debuchy R."/>
            <person name="Gladieux P."/>
            <person name="Hiltunen Thoren M."/>
            <person name="Johannesson H."/>
        </authorList>
    </citation>
    <scope>NUCLEOTIDE SEQUENCE</scope>
    <source>
        <strain evidence="2">CBS 103.79</strain>
    </source>
</reference>
<comment type="caution">
    <text evidence="2">The sequence shown here is derived from an EMBL/GenBank/DDBJ whole genome shotgun (WGS) entry which is preliminary data.</text>
</comment>
<sequence>MDRIEGQLKDQEELAKHILSWITCAKRPLSTMELQHALGVEVGETELDPDNIPLVEDIVSVCAGLVTVDEESGIIRLVHYTTQEYFVRTWKQWFPDAQVDITDICATYLSFG</sequence>
<protein>
    <submittedName>
        <fullName evidence="2">Ankyrin repeat protein</fullName>
    </submittedName>
</protein>
<proteinExistence type="predicted"/>
<keyword evidence="3" id="KW-1185">Reference proteome</keyword>
<dbReference type="PANTHER" id="PTHR10039">
    <property type="entry name" value="AMELOGENIN"/>
    <property type="match status" value="1"/>
</dbReference>
<gene>
    <name evidence="2" type="ORF">C8A05DRAFT_48499</name>
</gene>
<feature type="domain" description="GPI inositol-deacylase winged helix" evidence="1">
    <location>
        <begin position="11"/>
        <end position="88"/>
    </location>
</feature>
<dbReference type="EMBL" id="MU856766">
    <property type="protein sequence ID" value="KAK3896356.1"/>
    <property type="molecule type" value="Genomic_DNA"/>
</dbReference>
<reference evidence="2" key="2">
    <citation type="submission" date="2023-05" db="EMBL/GenBank/DDBJ databases">
        <authorList>
            <consortium name="Lawrence Berkeley National Laboratory"/>
            <person name="Steindorff A."/>
            <person name="Hensen N."/>
            <person name="Bonometti L."/>
            <person name="Westerberg I."/>
            <person name="Brannstrom I.O."/>
            <person name="Guillou S."/>
            <person name="Cros-Aarteil S."/>
            <person name="Calhoun S."/>
            <person name="Haridas S."/>
            <person name="Kuo A."/>
            <person name="Mondo S."/>
            <person name="Pangilinan J."/>
            <person name="Riley R."/>
            <person name="Labutti K."/>
            <person name="Andreopoulos B."/>
            <person name="Lipzen A."/>
            <person name="Chen C."/>
            <person name="Yanf M."/>
            <person name="Daum C."/>
            <person name="Ng V."/>
            <person name="Clum A."/>
            <person name="Ohm R."/>
            <person name="Martin F."/>
            <person name="Silar P."/>
            <person name="Natvig D."/>
            <person name="Lalanne C."/>
            <person name="Gautier V."/>
            <person name="Ament-Velasquez S.L."/>
            <person name="Kruys A."/>
            <person name="Hutchinson M.I."/>
            <person name="Powell A.J."/>
            <person name="Barry K."/>
            <person name="Miller A.N."/>
            <person name="Grigoriev I.V."/>
            <person name="Debuchy R."/>
            <person name="Gladieux P."/>
            <person name="Thoren M.H."/>
            <person name="Johannesson H."/>
        </authorList>
    </citation>
    <scope>NUCLEOTIDE SEQUENCE</scope>
    <source>
        <strain evidence="2">CBS 103.79</strain>
    </source>
</reference>
<accession>A0AAN6M7M6</accession>
<dbReference type="AlphaFoldDB" id="A0AAN6M7M6"/>
<evidence type="ECO:0000313" key="2">
    <source>
        <dbReference type="EMBL" id="KAK3896356.1"/>
    </source>
</evidence>
<dbReference type="InterPro" id="IPR054471">
    <property type="entry name" value="GPIID_WHD"/>
</dbReference>
<organism evidence="2 3">
    <name type="scientific">Staphylotrichum tortipilum</name>
    <dbReference type="NCBI Taxonomy" id="2831512"/>
    <lineage>
        <taxon>Eukaryota</taxon>
        <taxon>Fungi</taxon>
        <taxon>Dikarya</taxon>
        <taxon>Ascomycota</taxon>
        <taxon>Pezizomycotina</taxon>
        <taxon>Sordariomycetes</taxon>
        <taxon>Sordariomycetidae</taxon>
        <taxon>Sordariales</taxon>
        <taxon>Chaetomiaceae</taxon>
        <taxon>Staphylotrichum</taxon>
    </lineage>
</organism>
<evidence type="ECO:0000259" key="1">
    <source>
        <dbReference type="Pfam" id="PF22939"/>
    </source>
</evidence>
<dbReference type="Pfam" id="PF22939">
    <property type="entry name" value="WHD_GPIID"/>
    <property type="match status" value="1"/>
</dbReference>
<dbReference type="PANTHER" id="PTHR10039:SF15">
    <property type="entry name" value="NACHT DOMAIN-CONTAINING PROTEIN"/>
    <property type="match status" value="1"/>
</dbReference>
<dbReference type="Proteomes" id="UP001303889">
    <property type="component" value="Unassembled WGS sequence"/>
</dbReference>
<name>A0AAN6M7M6_9PEZI</name>
<evidence type="ECO:0000313" key="3">
    <source>
        <dbReference type="Proteomes" id="UP001303889"/>
    </source>
</evidence>